<gene>
    <name evidence="1" type="ORF">QYM36_006103</name>
</gene>
<comment type="caution">
    <text evidence="1">The sequence shown here is derived from an EMBL/GenBank/DDBJ whole genome shotgun (WGS) entry which is preliminary data.</text>
</comment>
<dbReference type="PANTHER" id="PTHR15605:SF2">
    <property type="entry name" value="KINESIN-ASSOCIATED PROTEIN 3"/>
    <property type="match status" value="1"/>
</dbReference>
<dbReference type="GO" id="GO:0035869">
    <property type="term" value="C:ciliary transition zone"/>
    <property type="evidence" value="ECO:0007669"/>
    <property type="project" value="TreeGrafter"/>
</dbReference>
<feature type="non-terminal residue" evidence="1">
    <location>
        <position position="1"/>
    </location>
</feature>
<dbReference type="PANTHER" id="PTHR15605">
    <property type="entry name" value="KINESIN-ASSOCIATED PROTEINS"/>
    <property type="match status" value="1"/>
</dbReference>
<dbReference type="Pfam" id="PF05804">
    <property type="entry name" value="KAP"/>
    <property type="match status" value="2"/>
</dbReference>
<dbReference type="InterPro" id="IPR011989">
    <property type="entry name" value="ARM-like"/>
</dbReference>
<keyword evidence="2" id="KW-1185">Reference proteome</keyword>
<dbReference type="EMBL" id="JAVRJZ010000009">
    <property type="protein sequence ID" value="KAK2718973.1"/>
    <property type="molecule type" value="Genomic_DNA"/>
</dbReference>
<dbReference type="InterPro" id="IPR008658">
    <property type="entry name" value="KAP3"/>
</dbReference>
<evidence type="ECO:0000313" key="2">
    <source>
        <dbReference type="Proteomes" id="UP001187531"/>
    </source>
</evidence>
<reference evidence="1" key="1">
    <citation type="submission" date="2023-07" db="EMBL/GenBank/DDBJ databases">
        <title>Chromosome-level genome assembly of Artemia franciscana.</title>
        <authorList>
            <person name="Jo E."/>
        </authorList>
    </citation>
    <scope>NUCLEOTIDE SEQUENCE</scope>
    <source>
        <tissue evidence="1">Whole body</tissue>
    </source>
</reference>
<dbReference type="SUPFAM" id="SSF48371">
    <property type="entry name" value="ARM repeat"/>
    <property type="match status" value="2"/>
</dbReference>
<dbReference type="GO" id="GO:0005930">
    <property type="term" value="C:axoneme"/>
    <property type="evidence" value="ECO:0007669"/>
    <property type="project" value="TreeGrafter"/>
</dbReference>
<proteinExistence type="predicted"/>
<dbReference type="InterPro" id="IPR016024">
    <property type="entry name" value="ARM-type_fold"/>
</dbReference>
<protein>
    <submittedName>
        <fullName evidence="1">Uncharacterized protein</fullName>
    </submittedName>
</protein>
<dbReference type="GO" id="GO:0007018">
    <property type="term" value="P:microtubule-based movement"/>
    <property type="evidence" value="ECO:0007669"/>
    <property type="project" value="TreeGrafter"/>
</dbReference>
<accession>A0AA88HXK0</accession>
<name>A0AA88HXK0_ARTSF</name>
<dbReference type="SMART" id="SM01297">
    <property type="entry name" value="KAP"/>
    <property type="match status" value="1"/>
</dbReference>
<sequence length="653" mass="73704">MQSRVGCCNFLFLYRKFEVQKICANNDDESVIVYFIEVASPKGDNEKVHQKTIHVAGINYSTDVDALSDEIISKCSVLNLQHKEDVIECLRQLQTTNRRYTESASRSDSRMSFSAFSSTVEMNKSSRSTSSSKETEFSIDQLDLYVEMLYETGDGVAKGVAAVVSLAMIEDNLDILVKNDTLLSALLRLLCESGSKNVRVAYGVLKFLHKLAEYSQFHVFLIEQKVGSTVMDFVNVLVTKYKAPRTNQDSNIKAELDGVRRSIEKILQVSFSLLDLLAEDVNVQSKMVHRGIIHIIAISLRKFALDGNGDKYWIRSALLLLHSTSVFREAVSEMTSDSGLLAKFTRPIEKDKKRQILANGLGSPSPRPKSQSQKIKNHCVCCYTRITQLHRRVQQQKSNFLFEYVSAVTVKIDEFSCETREESKSSEKKVEKKRQEVIYDSVASETLEYLHVILHQYRHDNALAEVCLKVLLNLSFSTMARGQMIKLGYIDLLVKILGSSSLVPHSIRLIYQLSVDEPNRYLLTKCDQLLYQLNKLISTPANWSDELLALCINLCLDEGSTRSFVENPEQLYLLGTKAKNGLILRLLRTASQYLSLPLAKIICEDFQTFQFETMDVSFVTELLNLAGNVAASSEDKHLNSLLASSVNHLLSEQ</sequence>
<organism evidence="1 2">
    <name type="scientific">Artemia franciscana</name>
    <name type="common">Brine shrimp</name>
    <name type="synonym">Artemia sanfranciscana</name>
    <dbReference type="NCBI Taxonomy" id="6661"/>
    <lineage>
        <taxon>Eukaryota</taxon>
        <taxon>Metazoa</taxon>
        <taxon>Ecdysozoa</taxon>
        <taxon>Arthropoda</taxon>
        <taxon>Crustacea</taxon>
        <taxon>Branchiopoda</taxon>
        <taxon>Anostraca</taxon>
        <taxon>Artemiidae</taxon>
        <taxon>Artemia</taxon>
    </lineage>
</organism>
<dbReference type="GO" id="GO:0044782">
    <property type="term" value="P:cilium organization"/>
    <property type="evidence" value="ECO:0007669"/>
    <property type="project" value="TreeGrafter"/>
</dbReference>
<dbReference type="GO" id="GO:0019894">
    <property type="term" value="F:kinesin binding"/>
    <property type="evidence" value="ECO:0007669"/>
    <property type="project" value="InterPro"/>
</dbReference>
<dbReference type="Proteomes" id="UP001187531">
    <property type="component" value="Unassembled WGS sequence"/>
</dbReference>
<dbReference type="Gene3D" id="1.25.10.10">
    <property type="entry name" value="Leucine-rich Repeat Variant"/>
    <property type="match status" value="1"/>
</dbReference>
<evidence type="ECO:0000313" key="1">
    <source>
        <dbReference type="EMBL" id="KAK2718973.1"/>
    </source>
</evidence>
<dbReference type="AlphaFoldDB" id="A0AA88HXK0"/>
<dbReference type="GO" id="GO:0016939">
    <property type="term" value="C:kinesin II complex"/>
    <property type="evidence" value="ECO:0007669"/>
    <property type="project" value="TreeGrafter"/>
</dbReference>